<evidence type="ECO:0000259" key="3">
    <source>
        <dbReference type="PROSITE" id="PS51649"/>
    </source>
</evidence>
<dbReference type="PANTHER" id="PTHR32370">
    <property type="entry name" value="OS12G0117600 PROTEIN"/>
    <property type="match status" value="1"/>
</dbReference>
<dbReference type="AlphaFoldDB" id="A0A2P5AJK9"/>
<evidence type="ECO:0000256" key="1">
    <source>
        <dbReference type="ARBA" id="ARBA00022786"/>
    </source>
</evidence>
<proteinExistence type="inferred from homology"/>
<dbReference type="Pfam" id="PF03000">
    <property type="entry name" value="NPH3"/>
    <property type="match status" value="1"/>
</dbReference>
<dbReference type="PROSITE" id="PS51649">
    <property type="entry name" value="NPH3"/>
    <property type="match status" value="1"/>
</dbReference>
<keyword evidence="1" id="KW-0833">Ubl conjugation pathway</keyword>
<dbReference type="EMBL" id="JXTB01000555">
    <property type="protein sequence ID" value="PON36740.1"/>
    <property type="molecule type" value="Genomic_DNA"/>
</dbReference>
<protein>
    <submittedName>
        <fullName evidence="4">NPH3 domain containing protein</fullName>
    </submittedName>
</protein>
<dbReference type="GO" id="GO:0016567">
    <property type="term" value="P:protein ubiquitination"/>
    <property type="evidence" value="ECO:0007669"/>
    <property type="project" value="UniProtKB-UniPathway"/>
</dbReference>
<dbReference type="InterPro" id="IPR027356">
    <property type="entry name" value="NPH3_dom"/>
</dbReference>
<feature type="domain" description="NPH3" evidence="3">
    <location>
        <begin position="188"/>
        <end position="330"/>
    </location>
</feature>
<evidence type="ECO:0000313" key="5">
    <source>
        <dbReference type="Proteomes" id="UP000237105"/>
    </source>
</evidence>
<evidence type="ECO:0000313" key="4">
    <source>
        <dbReference type="EMBL" id="PON36740.1"/>
    </source>
</evidence>
<dbReference type="STRING" id="3476.A0A2P5AJK9"/>
<organism evidence="4 5">
    <name type="scientific">Parasponia andersonii</name>
    <name type="common">Sponia andersonii</name>
    <dbReference type="NCBI Taxonomy" id="3476"/>
    <lineage>
        <taxon>Eukaryota</taxon>
        <taxon>Viridiplantae</taxon>
        <taxon>Streptophyta</taxon>
        <taxon>Embryophyta</taxon>
        <taxon>Tracheophyta</taxon>
        <taxon>Spermatophyta</taxon>
        <taxon>Magnoliopsida</taxon>
        <taxon>eudicotyledons</taxon>
        <taxon>Gunneridae</taxon>
        <taxon>Pentapetalae</taxon>
        <taxon>rosids</taxon>
        <taxon>fabids</taxon>
        <taxon>Rosales</taxon>
        <taxon>Cannabaceae</taxon>
        <taxon>Parasponia</taxon>
    </lineage>
</organism>
<dbReference type="InterPro" id="IPR043454">
    <property type="entry name" value="NPH3/RPT2-like"/>
</dbReference>
<dbReference type="Proteomes" id="UP000237105">
    <property type="component" value="Unassembled WGS sequence"/>
</dbReference>
<evidence type="ECO:0000256" key="2">
    <source>
        <dbReference type="PROSITE-ProRule" id="PRU00982"/>
    </source>
</evidence>
<sequence>MISFKWDPPSTIRLSESNTAKFGGISNGKDQFSFWTWSEFLIALKQCQDLLPTKSSSFITRTVLDCLVGKLVLPSSPCPYASSFHERPSFQFYGDTRSSNNRLRKKCSQTTWWFEDLVFLNSDFVEKVIRTMVSEEFDHALVLKFLLYYRKSKVFGTTLAEEGEITELVIILLCLLDGTSLSFNGFFSIYQAALRLKFVKAFLLEDGIRLVPSRLNKVGTLMDLYLVEVAPDCHLKLSKFSELTMILPDRARESHDKLDQAMDMYFQRLKGLNQLVLLQVHSELYEVEKMRVCMALNYEKLSAEALRHLARNSKFPWRVSLKAFILQNSKLTSLIREIYHVKTSKDPWLSDASEEIIKSVKEEGKHMLDKAKKLIGADCKGMPLKEVGLQKVAFRKRPRLSTPDNAKYIPKLCQW</sequence>
<accession>A0A2P5AJK9</accession>
<comment type="similarity">
    <text evidence="2">Belongs to the NPH3 family.</text>
</comment>
<gene>
    <name evidence="4" type="ORF">PanWU01x14_325980</name>
</gene>
<dbReference type="OrthoDB" id="624345at2759"/>
<reference evidence="5" key="1">
    <citation type="submission" date="2016-06" db="EMBL/GenBank/DDBJ databases">
        <title>Parallel loss of symbiosis genes in relatives of nitrogen-fixing non-legume Parasponia.</title>
        <authorList>
            <person name="Van Velzen R."/>
            <person name="Holmer R."/>
            <person name="Bu F."/>
            <person name="Rutten L."/>
            <person name="Van Zeijl A."/>
            <person name="Liu W."/>
            <person name="Santuari L."/>
            <person name="Cao Q."/>
            <person name="Sharma T."/>
            <person name="Shen D."/>
            <person name="Roswanjaya Y."/>
            <person name="Wardhani T."/>
            <person name="Kalhor M.S."/>
            <person name="Jansen J."/>
            <person name="Van den Hoogen J."/>
            <person name="Gungor B."/>
            <person name="Hartog M."/>
            <person name="Hontelez J."/>
            <person name="Verver J."/>
            <person name="Yang W.-C."/>
            <person name="Schijlen E."/>
            <person name="Repin R."/>
            <person name="Schilthuizen M."/>
            <person name="Schranz E."/>
            <person name="Heidstra R."/>
            <person name="Miyata K."/>
            <person name="Fedorova E."/>
            <person name="Kohlen W."/>
            <person name="Bisseling T."/>
            <person name="Smit S."/>
            <person name="Geurts R."/>
        </authorList>
    </citation>
    <scope>NUCLEOTIDE SEQUENCE [LARGE SCALE GENOMIC DNA]</scope>
    <source>
        <strain evidence="5">cv. WU1-14</strain>
    </source>
</reference>
<dbReference type="UniPathway" id="UPA00143"/>
<comment type="caution">
    <text evidence="4">The sequence shown here is derived from an EMBL/GenBank/DDBJ whole genome shotgun (WGS) entry which is preliminary data.</text>
</comment>
<keyword evidence="5" id="KW-1185">Reference proteome</keyword>
<name>A0A2P5AJK9_PARAD</name>